<feature type="region of interest" description="Disordered" evidence="1">
    <location>
        <begin position="70"/>
        <end position="159"/>
    </location>
</feature>
<sequence>MVCSNKPPSFLGCILLNGKRPNTPEWQERHSLKAKCPKLLDRYLQDNHLGKYFVKRPEIKKRMCTELTVRKAITPPARKATKRSTTNPEPGRRRKLSPETHYCRPHSRSPSRSVSPCATPEPEPGQVRYTGRLQLTTGPKFRSVPDPYDSKANLWVRQT</sequence>
<dbReference type="AlphaFoldDB" id="A0A1D1V2T5"/>
<gene>
    <name evidence="2" type="primary">RvY_05044-1</name>
    <name evidence="2" type="synonym">RvY_05044.1</name>
    <name evidence="2" type="ORF">RvY_05044</name>
</gene>
<reference evidence="2 3" key="1">
    <citation type="journal article" date="2016" name="Nat. Commun.">
        <title>Extremotolerant tardigrade genome and improved radiotolerance of human cultured cells by tardigrade-unique protein.</title>
        <authorList>
            <person name="Hashimoto T."/>
            <person name="Horikawa D.D."/>
            <person name="Saito Y."/>
            <person name="Kuwahara H."/>
            <person name="Kozuka-Hata H."/>
            <person name="Shin-I T."/>
            <person name="Minakuchi Y."/>
            <person name="Ohishi K."/>
            <person name="Motoyama A."/>
            <person name="Aizu T."/>
            <person name="Enomoto A."/>
            <person name="Kondo K."/>
            <person name="Tanaka S."/>
            <person name="Hara Y."/>
            <person name="Koshikawa S."/>
            <person name="Sagara H."/>
            <person name="Miura T."/>
            <person name="Yokobori S."/>
            <person name="Miyagawa K."/>
            <person name="Suzuki Y."/>
            <person name="Kubo T."/>
            <person name="Oyama M."/>
            <person name="Kohara Y."/>
            <person name="Fujiyama A."/>
            <person name="Arakawa K."/>
            <person name="Katayama T."/>
            <person name="Toyoda A."/>
            <person name="Kunieda T."/>
        </authorList>
    </citation>
    <scope>NUCLEOTIDE SEQUENCE [LARGE SCALE GENOMIC DNA]</scope>
    <source>
        <strain evidence="2 3">YOKOZUNA-1</strain>
    </source>
</reference>
<dbReference type="EMBL" id="BDGG01000002">
    <property type="protein sequence ID" value="GAU93053.1"/>
    <property type="molecule type" value="Genomic_DNA"/>
</dbReference>
<protein>
    <submittedName>
        <fullName evidence="2">Uncharacterized protein</fullName>
    </submittedName>
</protein>
<name>A0A1D1V2T5_RAMVA</name>
<keyword evidence="3" id="KW-1185">Reference proteome</keyword>
<accession>A0A1D1V2T5</accession>
<comment type="caution">
    <text evidence="2">The sequence shown here is derived from an EMBL/GenBank/DDBJ whole genome shotgun (WGS) entry which is preliminary data.</text>
</comment>
<evidence type="ECO:0000313" key="3">
    <source>
        <dbReference type="Proteomes" id="UP000186922"/>
    </source>
</evidence>
<evidence type="ECO:0000313" key="2">
    <source>
        <dbReference type="EMBL" id="GAU93053.1"/>
    </source>
</evidence>
<proteinExistence type="predicted"/>
<dbReference type="Proteomes" id="UP000186922">
    <property type="component" value="Unassembled WGS sequence"/>
</dbReference>
<evidence type="ECO:0000256" key="1">
    <source>
        <dbReference type="SAM" id="MobiDB-lite"/>
    </source>
</evidence>
<organism evidence="2 3">
    <name type="scientific">Ramazzottius varieornatus</name>
    <name type="common">Water bear</name>
    <name type="synonym">Tardigrade</name>
    <dbReference type="NCBI Taxonomy" id="947166"/>
    <lineage>
        <taxon>Eukaryota</taxon>
        <taxon>Metazoa</taxon>
        <taxon>Ecdysozoa</taxon>
        <taxon>Tardigrada</taxon>
        <taxon>Eutardigrada</taxon>
        <taxon>Parachela</taxon>
        <taxon>Hypsibioidea</taxon>
        <taxon>Ramazzottiidae</taxon>
        <taxon>Ramazzottius</taxon>
    </lineage>
</organism>